<evidence type="ECO:0008006" key="2">
    <source>
        <dbReference type="Google" id="ProtNLM"/>
    </source>
</evidence>
<name>A0A381UB98_9ZZZZ</name>
<dbReference type="PIRSF" id="PIRSF033563">
    <property type="entry name" value="UCP033563"/>
    <property type="match status" value="1"/>
</dbReference>
<dbReference type="AlphaFoldDB" id="A0A381UB98"/>
<dbReference type="PANTHER" id="PTHR36454:SF1">
    <property type="entry name" value="DUF1015 DOMAIN-CONTAINING PROTEIN"/>
    <property type="match status" value="1"/>
</dbReference>
<accession>A0A381UB98</accession>
<dbReference type="EMBL" id="UINC01006102">
    <property type="protein sequence ID" value="SVA25502.1"/>
    <property type="molecule type" value="Genomic_DNA"/>
</dbReference>
<sequence>MANIIPFQGYLPPPEIANKVSSPPYDTLSSDEAREMVQNNSDSFLRIIKPEIDYSPGIEPDSETLHHHAAENLQTFIRSGKLQKDKNLSLYIYQISMDQHTQTGIIAAVSVQEYNEGLIKKHEFTRPEKENNRTRHFEITNANTGPVLLTFRNNGEFQDQIPDITNLGPDITFQADDGTNHSLWKITSPTTLESLNHYFESIPALYIADGHHRAASASRVQKIRQENNPQHQGNESYNYFLSVIFPHDEMQIQGYNRLVKDLAGLSDDRFLELIKTNFIIKELPNLQSPHQRHTFSMYLNGNWYRLNAKNKIISDDPVDGLDASILQDHLLNPILEIDNPRTNNRIDFVGGIRGLEELERRCSLDAKIAFALHPVSIDELLIVADADKVMPPKSTWFEPKLRSGLVVRLLD</sequence>
<dbReference type="PANTHER" id="PTHR36454">
    <property type="entry name" value="LMO2823 PROTEIN"/>
    <property type="match status" value="1"/>
</dbReference>
<dbReference type="InterPro" id="IPR008323">
    <property type="entry name" value="UCP033563"/>
</dbReference>
<evidence type="ECO:0000313" key="1">
    <source>
        <dbReference type="EMBL" id="SVA25502.1"/>
    </source>
</evidence>
<proteinExistence type="predicted"/>
<reference evidence="1" key="1">
    <citation type="submission" date="2018-05" db="EMBL/GenBank/DDBJ databases">
        <authorList>
            <person name="Lanie J.A."/>
            <person name="Ng W.-L."/>
            <person name="Kazmierczak K.M."/>
            <person name="Andrzejewski T.M."/>
            <person name="Davidsen T.M."/>
            <person name="Wayne K.J."/>
            <person name="Tettelin H."/>
            <person name="Glass J.I."/>
            <person name="Rusch D."/>
            <person name="Podicherti R."/>
            <person name="Tsui H.-C.T."/>
            <person name="Winkler M.E."/>
        </authorList>
    </citation>
    <scope>NUCLEOTIDE SEQUENCE</scope>
</reference>
<gene>
    <name evidence="1" type="ORF">METZ01_LOCUS78356</name>
</gene>
<organism evidence="1">
    <name type="scientific">marine metagenome</name>
    <dbReference type="NCBI Taxonomy" id="408172"/>
    <lineage>
        <taxon>unclassified sequences</taxon>
        <taxon>metagenomes</taxon>
        <taxon>ecological metagenomes</taxon>
    </lineage>
</organism>
<dbReference type="Pfam" id="PF06245">
    <property type="entry name" value="DUF1015"/>
    <property type="match status" value="1"/>
</dbReference>
<protein>
    <recommendedName>
        <fullName evidence="2">DUF1015 domain-containing protein</fullName>
    </recommendedName>
</protein>